<sequence>MVRRKLVRDSNSLNVNIYLLLKNLSFCCKPAEAGSSLASKWIRPEAISLLIHC</sequence>
<keyword evidence="2" id="KW-1185">Reference proteome</keyword>
<accession>A0ABT8CMF6</accession>
<dbReference type="EMBL" id="JAUFQU010000001">
    <property type="protein sequence ID" value="MDN3705709.1"/>
    <property type="molecule type" value="Genomic_DNA"/>
</dbReference>
<gene>
    <name evidence="1" type="ORF">QW060_01035</name>
</gene>
<proteinExistence type="predicted"/>
<evidence type="ECO:0000313" key="1">
    <source>
        <dbReference type="EMBL" id="MDN3705709.1"/>
    </source>
</evidence>
<protein>
    <submittedName>
        <fullName evidence="1">Uncharacterized protein</fullName>
    </submittedName>
</protein>
<organism evidence="1 2">
    <name type="scientific">Paenimyroides ceti</name>
    <dbReference type="NCBI Taxonomy" id="395087"/>
    <lineage>
        <taxon>Bacteria</taxon>
        <taxon>Pseudomonadati</taxon>
        <taxon>Bacteroidota</taxon>
        <taxon>Flavobacteriia</taxon>
        <taxon>Flavobacteriales</taxon>
        <taxon>Flavobacteriaceae</taxon>
        <taxon>Paenimyroides</taxon>
    </lineage>
</organism>
<name>A0ABT8CMF6_9FLAO</name>
<reference evidence="2" key="1">
    <citation type="journal article" date="2019" name="Int. J. Syst. Evol. Microbiol.">
        <title>The Global Catalogue of Microorganisms (GCM) 10K type strain sequencing project: providing services to taxonomists for standard genome sequencing and annotation.</title>
        <authorList>
            <consortium name="The Broad Institute Genomics Platform"/>
            <consortium name="The Broad Institute Genome Sequencing Center for Infectious Disease"/>
            <person name="Wu L."/>
            <person name="Ma J."/>
        </authorList>
    </citation>
    <scope>NUCLEOTIDE SEQUENCE [LARGE SCALE GENOMIC DNA]</scope>
    <source>
        <strain evidence="2">CECT 7184</strain>
    </source>
</reference>
<dbReference type="RefSeq" id="WP_290361866.1">
    <property type="nucleotide sequence ID" value="NZ_JAUFQU010000001.1"/>
</dbReference>
<evidence type="ECO:0000313" key="2">
    <source>
        <dbReference type="Proteomes" id="UP001242368"/>
    </source>
</evidence>
<dbReference type="Proteomes" id="UP001242368">
    <property type="component" value="Unassembled WGS sequence"/>
</dbReference>
<comment type="caution">
    <text evidence="1">The sequence shown here is derived from an EMBL/GenBank/DDBJ whole genome shotgun (WGS) entry which is preliminary data.</text>
</comment>